<proteinExistence type="predicted"/>
<feature type="compositionally biased region" description="Acidic residues" evidence="1">
    <location>
        <begin position="25"/>
        <end position="47"/>
    </location>
</feature>
<dbReference type="RefSeq" id="XP_007774325.1">
    <property type="nucleotide sequence ID" value="XM_007776135.1"/>
</dbReference>
<dbReference type="Proteomes" id="UP000053558">
    <property type="component" value="Unassembled WGS sequence"/>
</dbReference>
<comment type="caution">
    <text evidence="2">The sequence shown here is derived from an EMBL/GenBank/DDBJ whole genome shotgun (WGS) entry which is preliminary data.</text>
</comment>
<accession>A0A5M3M970</accession>
<organism evidence="2 3">
    <name type="scientific">Coniophora puteana (strain RWD-64-598)</name>
    <name type="common">Brown rot fungus</name>
    <dbReference type="NCBI Taxonomy" id="741705"/>
    <lineage>
        <taxon>Eukaryota</taxon>
        <taxon>Fungi</taxon>
        <taxon>Dikarya</taxon>
        <taxon>Basidiomycota</taxon>
        <taxon>Agaricomycotina</taxon>
        <taxon>Agaricomycetes</taxon>
        <taxon>Agaricomycetidae</taxon>
        <taxon>Boletales</taxon>
        <taxon>Coniophorineae</taxon>
        <taxon>Coniophoraceae</taxon>
        <taxon>Coniophora</taxon>
    </lineage>
</organism>
<keyword evidence="3" id="KW-1185">Reference proteome</keyword>
<dbReference type="KEGG" id="cput:CONPUDRAFT_77268"/>
<evidence type="ECO:0000313" key="2">
    <source>
        <dbReference type="EMBL" id="EIW75627.1"/>
    </source>
</evidence>
<dbReference type="EMBL" id="JH711588">
    <property type="protein sequence ID" value="EIW75627.1"/>
    <property type="molecule type" value="Genomic_DNA"/>
</dbReference>
<evidence type="ECO:0000313" key="3">
    <source>
        <dbReference type="Proteomes" id="UP000053558"/>
    </source>
</evidence>
<sequence>MPGLRAITYTANLLSSPFRPMPPLEDNDNEDDDAAYDEDDEDDEEIDFPPFLDTPHSESITVSPYGWSSTHRGFPSDEHRSQLILWEMNACVGVTKRWMDFALSVMVNLHPTLPFTVPERPIPMRVTMVWAESPRRIPLLYSRTPYCVYFHVAATLYDALDLHLAAVAFYFVKNRLKPYYSTTDCLATKCIDRIVVTGHQHDSTVGVILGTEMLSTAFNATRALCDEHPSGERLTLGDFRVTCDDGVDLPDLDILHDRVQDTLRAAR</sequence>
<dbReference type="GeneID" id="19209597"/>
<reference evidence="3" key="1">
    <citation type="journal article" date="2012" name="Science">
        <title>The Paleozoic origin of enzymatic lignin decomposition reconstructed from 31 fungal genomes.</title>
        <authorList>
            <person name="Floudas D."/>
            <person name="Binder M."/>
            <person name="Riley R."/>
            <person name="Barry K."/>
            <person name="Blanchette R.A."/>
            <person name="Henrissat B."/>
            <person name="Martinez A.T."/>
            <person name="Otillar R."/>
            <person name="Spatafora J.W."/>
            <person name="Yadav J.S."/>
            <person name="Aerts A."/>
            <person name="Benoit I."/>
            <person name="Boyd A."/>
            <person name="Carlson A."/>
            <person name="Copeland A."/>
            <person name="Coutinho P.M."/>
            <person name="de Vries R.P."/>
            <person name="Ferreira P."/>
            <person name="Findley K."/>
            <person name="Foster B."/>
            <person name="Gaskell J."/>
            <person name="Glotzer D."/>
            <person name="Gorecki P."/>
            <person name="Heitman J."/>
            <person name="Hesse C."/>
            <person name="Hori C."/>
            <person name="Igarashi K."/>
            <person name="Jurgens J.A."/>
            <person name="Kallen N."/>
            <person name="Kersten P."/>
            <person name="Kohler A."/>
            <person name="Kuees U."/>
            <person name="Kumar T.K.A."/>
            <person name="Kuo A."/>
            <person name="LaButti K."/>
            <person name="Larrondo L.F."/>
            <person name="Lindquist E."/>
            <person name="Ling A."/>
            <person name="Lombard V."/>
            <person name="Lucas S."/>
            <person name="Lundell T."/>
            <person name="Martin R."/>
            <person name="McLaughlin D.J."/>
            <person name="Morgenstern I."/>
            <person name="Morin E."/>
            <person name="Murat C."/>
            <person name="Nagy L.G."/>
            <person name="Nolan M."/>
            <person name="Ohm R.A."/>
            <person name="Patyshakuliyeva A."/>
            <person name="Rokas A."/>
            <person name="Ruiz-Duenas F.J."/>
            <person name="Sabat G."/>
            <person name="Salamov A."/>
            <person name="Samejima M."/>
            <person name="Schmutz J."/>
            <person name="Slot J.C."/>
            <person name="St John F."/>
            <person name="Stenlid J."/>
            <person name="Sun H."/>
            <person name="Sun S."/>
            <person name="Syed K."/>
            <person name="Tsang A."/>
            <person name="Wiebenga A."/>
            <person name="Young D."/>
            <person name="Pisabarro A."/>
            <person name="Eastwood D.C."/>
            <person name="Martin F."/>
            <person name="Cullen D."/>
            <person name="Grigoriev I.V."/>
            <person name="Hibbett D.S."/>
        </authorList>
    </citation>
    <scope>NUCLEOTIDE SEQUENCE [LARGE SCALE GENOMIC DNA]</scope>
    <source>
        <strain evidence="3">RWD-64-598 SS2</strain>
    </source>
</reference>
<name>A0A5M3M970_CONPW</name>
<protein>
    <submittedName>
        <fullName evidence="2">Uncharacterized protein</fullName>
    </submittedName>
</protein>
<dbReference type="AlphaFoldDB" id="A0A5M3M970"/>
<gene>
    <name evidence="2" type="ORF">CONPUDRAFT_77268</name>
</gene>
<evidence type="ECO:0000256" key="1">
    <source>
        <dbReference type="SAM" id="MobiDB-lite"/>
    </source>
</evidence>
<feature type="region of interest" description="Disordered" evidence="1">
    <location>
        <begin position="15"/>
        <end position="59"/>
    </location>
</feature>